<keyword evidence="1" id="KW-0812">Transmembrane</keyword>
<feature type="transmembrane region" description="Helical" evidence="1">
    <location>
        <begin position="7"/>
        <end position="30"/>
    </location>
</feature>
<feature type="transmembrane region" description="Helical" evidence="1">
    <location>
        <begin position="36"/>
        <end position="53"/>
    </location>
</feature>
<protein>
    <submittedName>
        <fullName evidence="2">Phage holin family protein</fullName>
    </submittedName>
</protein>
<dbReference type="PANTHER" id="PTHR37309:SF1">
    <property type="entry name" value="SLR0284 PROTEIN"/>
    <property type="match status" value="1"/>
</dbReference>
<keyword evidence="1" id="KW-0472">Membrane</keyword>
<dbReference type="RefSeq" id="WP_241414455.1">
    <property type="nucleotide sequence ID" value="NZ_JAKZGO010000025.1"/>
</dbReference>
<evidence type="ECO:0000256" key="1">
    <source>
        <dbReference type="SAM" id="Phobius"/>
    </source>
</evidence>
<accession>A0ABS9VGK7</accession>
<dbReference type="EMBL" id="JAKZGO010000025">
    <property type="protein sequence ID" value="MCH7415577.1"/>
    <property type="molecule type" value="Genomic_DNA"/>
</dbReference>
<feature type="transmembrane region" description="Helical" evidence="1">
    <location>
        <begin position="96"/>
        <end position="119"/>
    </location>
</feature>
<organism evidence="2 3">
    <name type="scientific">Belliella alkalica</name>
    <dbReference type="NCBI Taxonomy" id="1730871"/>
    <lineage>
        <taxon>Bacteria</taxon>
        <taxon>Pseudomonadati</taxon>
        <taxon>Bacteroidota</taxon>
        <taxon>Cytophagia</taxon>
        <taxon>Cytophagales</taxon>
        <taxon>Cyclobacteriaceae</taxon>
        <taxon>Belliella</taxon>
    </lineage>
</organism>
<name>A0ABS9VGK7_9BACT</name>
<proteinExistence type="predicted"/>
<keyword evidence="1" id="KW-1133">Transmembrane helix</keyword>
<feature type="transmembrane region" description="Helical" evidence="1">
    <location>
        <begin position="60"/>
        <end position="84"/>
    </location>
</feature>
<dbReference type="InterPro" id="IPR007165">
    <property type="entry name" value="Phage_holin_4_2"/>
</dbReference>
<dbReference type="PANTHER" id="PTHR37309">
    <property type="entry name" value="SLR0284 PROTEIN"/>
    <property type="match status" value="1"/>
</dbReference>
<comment type="caution">
    <text evidence="2">The sequence shown here is derived from an EMBL/GenBank/DDBJ whole genome shotgun (WGS) entry which is preliminary data.</text>
</comment>
<reference evidence="2" key="1">
    <citation type="submission" date="2022-03" db="EMBL/GenBank/DDBJ databases">
        <title>De novo assembled genomes of Belliella spp. (Cyclobacteriaceae) strains.</title>
        <authorList>
            <person name="Szabo A."/>
            <person name="Korponai K."/>
            <person name="Felfoldi T."/>
        </authorList>
    </citation>
    <scope>NUCLEOTIDE SEQUENCE</scope>
    <source>
        <strain evidence="2">DSM 111903</strain>
    </source>
</reference>
<evidence type="ECO:0000313" key="2">
    <source>
        <dbReference type="EMBL" id="MCH7415577.1"/>
    </source>
</evidence>
<dbReference type="Proteomes" id="UP001165430">
    <property type="component" value="Unassembled WGS sequence"/>
</dbReference>
<dbReference type="Pfam" id="PF04020">
    <property type="entry name" value="Phage_holin_4_2"/>
    <property type="match status" value="1"/>
</dbReference>
<evidence type="ECO:0000313" key="3">
    <source>
        <dbReference type="Proteomes" id="UP001165430"/>
    </source>
</evidence>
<keyword evidence="3" id="KW-1185">Reference proteome</keyword>
<sequence>MSKASETWGILVQILLGGLAVLITSYLLPGVSVDDFLTGIVIAALIALLNITVKPILIILTIPITIVTLGLFLIVINALLILLAAKIVPGFVVDGFWWAVLFGLILGLINSLLGVSLGAKQA</sequence>
<gene>
    <name evidence="2" type="ORF">MM213_18895</name>
</gene>